<organism evidence="1">
    <name type="scientific">Populus tomentosa</name>
    <name type="common">Chinese white poplar</name>
    <dbReference type="NCBI Taxonomy" id="118781"/>
    <lineage>
        <taxon>Eukaryota</taxon>
        <taxon>Viridiplantae</taxon>
        <taxon>Streptophyta</taxon>
        <taxon>Embryophyta</taxon>
        <taxon>Tracheophyta</taxon>
        <taxon>Spermatophyta</taxon>
        <taxon>Magnoliopsida</taxon>
        <taxon>eudicotyledons</taxon>
        <taxon>Gunneridae</taxon>
        <taxon>Pentapetalae</taxon>
        <taxon>rosids</taxon>
        <taxon>fabids</taxon>
        <taxon>Malpighiales</taxon>
        <taxon>Salicaceae</taxon>
        <taxon>Saliceae</taxon>
        <taxon>Populus</taxon>
    </lineage>
</organism>
<evidence type="ECO:0000313" key="1">
    <source>
        <dbReference type="EMBL" id="APR64172.1"/>
    </source>
</evidence>
<name>A0A1L6K5R8_POPTO</name>
<reference evidence="1" key="1">
    <citation type="submission" date="2016-01" db="EMBL/GenBank/DDBJ databases">
        <title>Dissection of insertion-deletion (InDel) variations within complex gene networks underlying wood formation in Populus.</title>
        <authorList>
            <person name="Zhang D."/>
            <person name="Gong C."/>
            <person name="Du Q."/>
            <person name="Xie J."/>
            <person name="Yang X."/>
            <person name="Quan M."/>
            <person name="Li B."/>
        </authorList>
    </citation>
    <scope>NUCLEOTIDE SEQUENCE</scope>
</reference>
<accession>A0A1L6K5R8</accession>
<protein>
    <submittedName>
        <fullName evidence="1">Uncharacterized protein</fullName>
    </submittedName>
</protein>
<dbReference type="AlphaFoldDB" id="A0A1L6K5R8"/>
<dbReference type="EMBL" id="KU573708">
    <property type="protein sequence ID" value="APR64172.1"/>
    <property type="molecule type" value="mRNA"/>
</dbReference>
<proteinExistence type="evidence at transcript level"/>
<sequence length="86" mass="9607">MVSGICVVKSIQSLMKSGHPINLQGKKHNPCAPSKTGKTTILLQNFYFHTIFNGEWHLQCLAILATAQKTTQIDQNKLLKANHHKL</sequence>